<keyword evidence="4" id="KW-1185">Reference proteome</keyword>
<comment type="caution">
    <text evidence="3">The sequence shown here is derived from an EMBL/GenBank/DDBJ whole genome shotgun (WGS) entry which is preliminary data.</text>
</comment>
<dbReference type="AlphaFoldDB" id="A0A2V0PEL9"/>
<dbReference type="InterPro" id="IPR044684">
    <property type="entry name" value="STR17/STR18/HARC1-like"/>
</dbReference>
<dbReference type="InterPro" id="IPR001763">
    <property type="entry name" value="Rhodanese-like_dom"/>
</dbReference>
<dbReference type="EMBL" id="BDRX01000112">
    <property type="protein sequence ID" value="GBF97959.1"/>
    <property type="molecule type" value="Genomic_DNA"/>
</dbReference>
<evidence type="ECO:0000313" key="4">
    <source>
        <dbReference type="Proteomes" id="UP000247498"/>
    </source>
</evidence>
<dbReference type="Proteomes" id="UP000247498">
    <property type="component" value="Unassembled WGS sequence"/>
</dbReference>
<dbReference type="InParanoid" id="A0A2V0PEL9"/>
<protein>
    <recommendedName>
        <fullName evidence="2">Rhodanese domain-containing protein</fullName>
    </recommendedName>
</protein>
<dbReference type="OrthoDB" id="566238at2759"/>
<dbReference type="GO" id="GO:0003824">
    <property type="term" value="F:catalytic activity"/>
    <property type="evidence" value="ECO:0007669"/>
    <property type="project" value="InterPro"/>
</dbReference>
<dbReference type="SUPFAM" id="SSF52821">
    <property type="entry name" value="Rhodanese/Cell cycle control phosphatase"/>
    <property type="match status" value="1"/>
</dbReference>
<reference evidence="3 4" key="1">
    <citation type="journal article" date="2018" name="Sci. Rep.">
        <title>Raphidocelis subcapitata (=Pseudokirchneriella subcapitata) provides an insight into genome evolution and environmental adaptations in the Sphaeropleales.</title>
        <authorList>
            <person name="Suzuki S."/>
            <person name="Yamaguchi H."/>
            <person name="Nakajima N."/>
            <person name="Kawachi M."/>
        </authorList>
    </citation>
    <scope>NUCLEOTIDE SEQUENCE [LARGE SCALE GENOMIC DNA]</scope>
    <source>
        <strain evidence="3 4">NIES-35</strain>
    </source>
</reference>
<name>A0A2V0PEL9_9CHLO</name>
<gene>
    <name evidence="3" type="ORF">Rsub_10632</name>
</gene>
<evidence type="ECO:0000259" key="2">
    <source>
        <dbReference type="PROSITE" id="PS50206"/>
    </source>
</evidence>
<dbReference type="PROSITE" id="PS50206">
    <property type="entry name" value="RHODANESE_3"/>
    <property type="match status" value="1"/>
</dbReference>
<dbReference type="Pfam" id="PF00581">
    <property type="entry name" value="Rhodanese"/>
    <property type="match status" value="1"/>
</dbReference>
<proteinExistence type="predicted"/>
<organism evidence="3 4">
    <name type="scientific">Raphidocelis subcapitata</name>
    <dbReference type="NCBI Taxonomy" id="307507"/>
    <lineage>
        <taxon>Eukaryota</taxon>
        <taxon>Viridiplantae</taxon>
        <taxon>Chlorophyta</taxon>
        <taxon>core chlorophytes</taxon>
        <taxon>Chlorophyceae</taxon>
        <taxon>CS clade</taxon>
        <taxon>Sphaeropleales</taxon>
        <taxon>Selenastraceae</taxon>
        <taxon>Raphidocelis</taxon>
    </lineage>
</organism>
<feature type="compositionally biased region" description="Low complexity" evidence="1">
    <location>
        <begin position="1"/>
        <end position="34"/>
    </location>
</feature>
<dbReference type="Gene3D" id="3.40.250.10">
    <property type="entry name" value="Rhodanese-like domain"/>
    <property type="match status" value="1"/>
</dbReference>
<evidence type="ECO:0000256" key="1">
    <source>
        <dbReference type="SAM" id="MobiDB-lite"/>
    </source>
</evidence>
<dbReference type="STRING" id="307507.A0A2V0PEL9"/>
<dbReference type="InterPro" id="IPR036873">
    <property type="entry name" value="Rhodanese-like_dom_sf"/>
</dbReference>
<dbReference type="PANTHER" id="PTHR44542:SF14">
    <property type="entry name" value="PROTEIN HIGH ARSENIC CONTENT 1, MITOCHONDRIAL-RELATED"/>
    <property type="match status" value="1"/>
</dbReference>
<feature type="domain" description="Rhodanese" evidence="2">
    <location>
        <begin position="83"/>
        <end position="196"/>
    </location>
</feature>
<dbReference type="PANTHER" id="PTHR44542">
    <property type="entry name" value="THIOSULFATE SULFURTRANSFERASE 18"/>
    <property type="match status" value="1"/>
</dbReference>
<evidence type="ECO:0000313" key="3">
    <source>
        <dbReference type="EMBL" id="GBF97959.1"/>
    </source>
</evidence>
<dbReference type="CDD" id="cd00158">
    <property type="entry name" value="RHOD"/>
    <property type="match status" value="1"/>
</dbReference>
<sequence>MQMQLASRSSTARVAAGARRAAPLAAPRPALAARRSVRARAWDDDEDELRPLNQWPEPEFTARVLEAFPDQGLANVEEARALYESGWTYLDVRSEFEIDESGKVKGSVNVPFVIIKRVFDPETRERVIKKDPNPDFIKTMEKKFPNKQAKLLVGCSNGRAYSVDVLEALDEAGYENLAWLKGGYNAWYNVFDNKLKRRVYGEYAEAYKHDGDSCGIHASGAGFARVDAIERIQLPVY</sequence>
<accession>A0A2V0PEL9</accession>
<feature type="region of interest" description="Disordered" evidence="1">
    <location>
        <begin position="1"/>
        <end position="36"/>
    </location>
</feature>
<dbReference type="SMART" id="SM00450">
    <property type="entry name" value="RHOD"/>
    <property type="match status" value="1"/>
</dbReference>